<dbReference type="PANTHER" id="PTHR16301">
    <property type="entry name" value="IMPACT-RELATED"/>
    <property type="match status" value="1"/>
</dbReference>
<comment type="subcellular location">
    <subcellularLocation>
        <location evidence="1">Cytoplasm</location>
    </subcellularLocation>
</comment>
<dbReference type="GO" id="GO:0006446">
    <property type="term" value="P:regulation of translational initiation"/>
    <property type="evidence" value="ECO:0007669"/>
    <property type="project" value="TreeGrafter"/>
</dbReference>
<dbReference type="InterPro" id="IPR020568">
    <property type="entry name" value="Ribosomal_Su5_D2-typ_SF"/>
</dbReference>
<keyword evidence="5" id="KW-0810">Translation regulation</keyword>
<evidence type="ECO:0000256" key="3">
    <source>
        <dbReference type="ARBA" id="ARBA00022490"/>
    </source>
</evidence>
<dbReference type="Pfam" id="PF01205">
    <property type="entry name" value="Impact_N"/>
    <property type="match status" value="1"/>
</dbReference>
<dbReference type="GO" id="GO:0140469">
    <property type="term" value="P:GCN2-mediated signaling"/>
    <property type="evidence" value="ECO:0007669"/>
    <property type="project" value="TreeGrafter"/>
</dbReference>
<evidence type="ECO:0000313" key="10">
    <source>
        <dbReference type="Proteomes" id="UP001362899"/>
    </source>
</evidence>
<dbReference type="Gene3D" id="3.30.230.30">
    <property type="entry name" value="Impact, N-terminal domain"/>
    <property type="match status" value="1"/>
</dbReference>
<dbReference type="SUPFAM" id="SSF54211">
    <property type="entry name" value="Ribosomal protein S5 domain 2-like"/>
    <property type="match status" value="1"/>
</dbReference>
<evidence type="ECO:0000256" key="5">
    <source>
        <dbReference type="ARBA" id="ARBA00022845"/>
    </source>
</evidence>
<dbReference type="AlphaFoldDB" id="A0AAV5RJJ7"/>
<organism evidence="9 10">
    <name type="scientific">Starmerella bacillaris</name>
    <name type="common">Yeast</name>
    <name type="synonym">Candida zemplinina</name>
    <dbReference type="NCBI Taxonomy" id="1247836"/>
    <lineage>
        <taxon>Eukaryota</taxon>
        <taxon>Fungi</taxon>
        <taxon>Dikarya</taxon>
        <taxon>Ascomycota</taxon>
        <taxon>Saccharomycotina</taxon>
        <taxon>Dipodascomycetes</taxon>
        <taxon>Dipodascales</taxon>
        <taxon>Trichomonascaceae</taxon>
        <taxon>Starmerella</taxon>
    </lineage>
</organism>
<evidence type="ECO:0000256" key="6">
    <source>
        <dbReference type="ARBA" id="ARBA00023016"/>
    </source>
</evidence>
<dbReference type="PANTHER" id="PTHR16301:SF25">
    <property type="entry name" value="PROTEIN IMPACT"/>
    <property type="match status" value="1"/>
</dbReference>
<evidence type="ECO:0000256" key="1">
    <source>
        <dbReference type="ARBA" id="ARBA00004496"/>
    </source>
</evidence>
<proteinExistence type="inferred from homology"/>
<keyword evidence="3" id="KW-0963">Cytoplasm</keyword>
<dbReference type="InterPro" id="IPR006575">
    <property type="entry name" value="RWD_dom"/>
</dbReference>
<dbReference type="Pfam" id="PF05773">
    <property type="entry name" value="RWD"/>
    <property type="match status" value="1"/>
</dbReference>
<dbReference type="InterPro" id="IPR023582">
    <property type="entry name" value="Impact"/>
</dbReference>
<dbReference type="InterPro" id="IPR036956">
    <property type="entry name" value="Impact_N_sf"/>
</dbReference>
<evidence type="ECO:0000256" key="2">
    <source>
        <dbReference type="ARBA" id="ARBA00007665"/>
    </source>
</evidence>
<keyword evidence="4" id="KW-0678">Repressor</keyword>
<name>A0AAV5RJJ7_STABA</name>
<protein>
    <submittedName>
        <fullName evidence="9">Yih1 protein</fullName>
    </submittedName>
</protein>
<feature type="domain" description="RWD" evidence="8">
    <location>
        <begin position="2"/>
        <end position="91"/>
    </location>
</feature>
<dbReference type="InterPro" id="IPR020569">
    <property type="entry name" value="UPF0029_Impact_CS"/>
</dbReference>
<dbReference type="Proteomes" id="UP001362899">
    <property type="component" value="Unassembled WGS sequence"/>
</dbReference>
<evidence type="ECO:0000256" key="4">
    <source>
        <dbReference type="ARBA" id="ARBA00022491"/>
    </source>
</evidence>
<comment type="caution">
    <text evidence="9">The sequence shown here is derived from an EMBL/GenBank/DDBJ whole genome shotgun (WGS) entry which is preliminary data.</text>
</comment>
<evidence type="ECO:0000259" key="7">
    <source>
        <dbReference type="Pfam" id="PF01205"/>
    </source>
</evidence>
<sequence length="255" mass="28320">MEEEVEIINSIFEGCATISPETFTVCLKLPQSDLGVEVTLWYPVAYPEEAPRVVKVSKLNAELDAEKRLQQIIDHTFIPGEVYMYTFLDEIEVDVKDMEAQMETEMEISNLAQKIRQQIGEGKGSQHIGKWSVTSEIRDRGSTFIGRACVANSESEVEMLLADLFEDKKVAKANHKMAAWRVDTGTPGIMAQDFDDDGEAGAGGCILHIMQLAQVTNAVVVVCRYFGGVHIGPDRFKHIKQSTRDALINAGLIKI</sequence>
<dbReference type="PROSITE" id="PS00910">
    <property type="entry name" value="UPF0029"/>
    <property type="match status" value="1"/>
</dbReference>
<keyword evidence="10" id="KW-1185">Reference proteome</keyword>
<evidence type="ECO:0000259" key="8">
    <source>
        <dbReference type="Pfam" id="PF05773"/>
    </source>
</evidence>
<dbReference type="GO" id="GO:0005737">
    <property type="term" value="C:cytoplasm"/>
    <property type="evidence" value="ECO:0007669"/>
    <property type="project" value="UniProtKB-SubCell"/>
</dbReference>
<gene>
    <name evidence="9" type="ORF">DASB73_026780</name>
</gene>
<evidence type="ECO:0000313" key="9">
    <source>
        <dbReference type="EMBL" id="GMM51715.1"/>
    </source>
</evidence>
<dbReference type="InterPro" id="IPR016135">
    <property type="entry name" value="UBQ-conjugating_enzyme/RWD"/>
</dbReference>
<dbReference type="SUPFAM" id="SSF54495">
    <property type="entry name" value="UBC-like"/>
    <property type="match status" value="1"/>
</dbReference>
<dbReference type="EMBL" id="BTGC01000008">
    <property type="protein sequence ID" value="GMM51715.1"/>
    <property type="molecule type" value="Genomic_DNA"/>
</dbReference>
<dbReference type="InterPro" id="IPR001498">
    <property type="entry name" value="Impact_N"/>
</dbReference>
<accession>A0AAV5RJJ7</accession>
<comment type="similarity">
    <text evidence="2">Belongs to the IMPACT family.</text>
</comment>
<keyword evidence="6" id="KW-0346">Stress response</keyword>
<reference evidence="9 10" key="1">
    <citation type="journal article" date="2023" name="Elife">
        <title>Identification of key yeast species and microbe-microbe interactions impacting larval growth of Drosophila in the wild.</title>
        <authorList>
            <person name="Mure A."/>
            <person name="Sugiura Y."/>
            <person name="Maeda R."/>
            <person name="Honda K."/>
            <person name="Sakurai N."/>
            <person name="Takahashi Y."/>
            <person name="Watada M."/>
            <person name="Katoh T."/>
            <person name="Gotoh A."/>
            <person name="Gotoh Y."/>
            <person name="Taniguchi I."/>
            <person name="Nakamura K."/>
            <person name="Hayashi T."/>
            <person name="Katayama T."/>
            <person name="Uemura T."/>
            <person name="Hattori Y."/>
        </authorList>
    </citation>
    <scope>NUCLEOTIDE SEQUENCE [LARGE SCALE GENOMIC DNA]</scope>
    <source>
        <strain evidence="9 10">SB-73</strain>
    </source>
</reference>
<feature type="domain" description="Impact N-terminal" evidence="7">
    <location>
        <begin position="140"/>
        <end position="247"/>
    </location>
</feature>